<dbReference type="Gene3D" id="1.20.1250.20">
    <property type="entry name" value="MFS general substrate transporter like domains"/>
    <property type="match status" value="1"/>
</dbReference>
<evidence type="ECO:0000313" key="8">
    <source>
        <dbReference type="EMBL" id="MCY9598383.1"/>
    </source>
</evidence>
<evidence type="ECO:0000256" key="4">
    <source>
        <dbReference type="ARBA" id="ARBA00022989"/>
    </source>
</evidence>
<evidence type="ECO:0000256" key="3">
    <source>
        <dbReference type="ARBA" id="ARBA00022692"/>
    </source>
</evidence>
<feature type="transmembrane region" description="Helical" evidence="6">
    <location>
        <begin position="21"/>
        <end position="42"/>
    </location>
</feature>
<dbReference type="PROSITE" id="PS50850">
    <property type="entry name" value="MFS"/>
    <property type="match status" value="1"/>
</dbReference>
<reference evidence="8 11" key="2">
    <citation type="submission" date="2022-05" db="EMBL/GenBank/DDBJ databases">
        <title>Genome Sequencing of Bee-Associated Microbes.</title>
        <authorList>
            <person name="Dunlap C."/>
        </authorList>
    </citation>
    <scope>NUCLEOTIDE SEQUENCE [LARGE SCALE GENOMIC DNA]</scope>
    <source>
        <strain evidence="8 11">NRRL B-23120</strain>
    </source>
</reference>
<feature type="domain" description="Major facilitator superfamily (MFS) profile" evidence="7">
    <location>
        <begin position="18"/>
        <end position="419"/>
    </location>
</feature>
<sequence>MTNFLNEWKTQLLQYSRNIRLFFVFIFVWNTGLGMFGLVYNLYVRALGYDQTMVGQLVGMTAIASAIILIPAGIMNDRFGPKRIVSAGLFFVLLALTARSLFEFKNALLVTSFLGGMSQAVVSATIIPFMANNSTPRQRVHLFSFNMALSMFASVAGNMLGGVLTDMFQFAFGLSEVLSLRTTLLIGVGTMALGLIPVLLYTSEDAGEKDERKDERAGPKPGWRQTASRHKSSLQIIALFAFLSLLSSTAGGMIVPYLNVYFEDRFDASKTMIGFIVSLGQGATALAFLLGPAIARKIGEARAVVLLQLSSIPFLLITAYSSNFTLASVGYLFRQALMNAANPFYSTIKMKYVDRSMRGLASSSGEAMFNLGWFLASPVSMGLVATYGSYYGYAYAFSITAVVYTVICILFHVFFGKERFKPAEEAEQVAG</sequence>
<dbReference type="InterPro" id="IPR036259">
    <property type="entry name" value="MFS_trans_sf"/>
</dbReference>
<dbReference type="InterPro" id="IPR020846">
    <property type="entry name" value="MFS_dom"/>
</dbReference>
<keyword evidence="5 6" id="KW-0472">Membrane</keyword>
<dbReference type="Proteomes" id="UP001527202">
    <property type="component" value="Unassembled WGS sequence"/>
</dbReference>
<feature type="transmembrane region" description="Helical" evidence="6">
    <location>
        <begin position="184"/>
        <end position="203"/>
    </location>
</feature>
<organism evidence="9 10">
    <name type="scientific">Paenibacillus chitinolyticus</name>
    <dbReference type="NCBI Taxonomy" id="79263"/>
    <lineage>
        <taxon>Bacteria</taxon>
        <taxon>Bacillati</taxon>
        <taxon>Bacillota</taxon>
        <taxon>Bacilli</taxon>
        <taxon>Bacillales</taxon>
        <taxon>Paenibacillaceae</taxon>
        <taxon>Paenibacillus</taxon>
    </lineage>
</organism>
<feature type="transmembrane region" description="Helical" evidence="6">
    <location>
        <begin position="108"/>
        <end position="131"/>
    </location>
</feature>
<keyword evidence="4 6" id="KW-1133">Transmembrane helix</keyword>
<dbReference type="EMBL" id="JAMDMJ010000029">
    <property type="protein sequence ID" value="MCY9598383.1"/>
    <property type="molecule type" value="Genomic_DNA"/>
</dbReference>
<evidence type="ECO:0000256" key="6">
    <source>
        <dbReference type="SAM" id="Phobius"/>
    </source>
</evidence>
<dbReference type="GeneID" id="95376210"/>
<keyword evidence="11" id="KW-1185">Reference proteome</keyword>
<dbReference type="GO" id="GO:0005886">
    <property type="term" value="C:plasma membrane"/>
    <property type="evidence" value="ECO:0007669"/>
    <property type="project" value="UniProtKB-SubCell"/>
</dbReference>
<dbReference type="GO" id="GO:0022857">
    <property type="term" value="F:transmembrane transporter activity"/>
    <property type="evidence" value="ECO:0007669"/>
    <property type="project" value="InterPro"/>
</dbReference>
<dbReference type="PANTHER" id="PTHR23520">
    <property type="entry name" value="TRANSPORTER, PUTATIVE (AFU_ORTHOLOGUE AFUA_3G04000)-RELATED"/>
    <property type="match status" value="1"/>
</dbReference>
<dbReference type="OrthoDB" id="9810492at2"/>
<accession>A0A410WXM4</accession>
<evidence type="ECO:0000256" key="2">
    <source>
        <dbReference type="ARBA" id="ARBA00022448"/>
    </source>
</evidence>
<feature type="transmembrane region" description="Helical" evidence="6">
    <location>
        <begin position="236"/>
        <end position="260"/>
    </location>
</feature>
<gene>
    <name evidence="8" type="ORF">M5X16_21785</name>
    <name evidence="9" type="ORF">PC41400_15460</name>
</gene>
<keyword evidence="2" id="KW-0813">Transport</keyword>
<comment type="subcellular location">
    <subcellularLocation>
        <location evidence="1">Cell membrane</location>
        <topology evidence="1">Multi-pass membrane protein</topology>
    </subcellularLocation>
</comment>
<name>A0A410WXM4_9BACL</name>
<proteinExistence type="predicted"/>
<dbReference type="InterPro" id="IPR011701">
    <property type="entry name" value="MFS"/>
</dbReference>
<dbReference type="Pfam" id="PF07690">
    <property type="entry name" value="MFS_1"/>
    <property type="match status" value="1"/>
</dbReference>
<feature type="transmembrane region" description="Helical" evidence="6">
    <location>
        <begin position="54"/>
        <end position="72"/>
    </location>
</feature>
<feature type="transmembrane region" description="Helical" evidence="6">
    <location>
        <begin position="272"/>
        <end position="291"/>
    </location>
</feature>
<evidence type="ECO:0000313" key="11">
    <source>
        <dbReference type="Proteomes" id="UP001527202"/>
    </source>
</evidence>
<evidence type="ECO:0000256" key="1">
    <source>
        <dbReference type="ARBA" id="ARBA00004651"/>
    </source>
</evidence>
<feature type="transmembrane region" description="Helical" evidence="6">
    <location>
        <begin position="143"/>
        <end position="164"/>
    </location>
</feature>
<dbReference type="Proteomes" id="UP000288943">
    <property type="component" value="Chromosome"/>
</dbReference>
<protein>
    <submittedName>
        <fullName evidence="9">MFS transporter</fullName>
    </submittedName>
</protein>
<feature type="transmembrane region" description="Helical" evidence="6">
    <location>
        <begin position="326"/>
        <end position="346"/>
    </location>
</feature>
<dbReference type="KEGG" id="pchi:PC41400_15460"/>
<dbReference type="AlphaFoldDB" id="A0A410WXM4"/>
<reference evidence="9 10" key="1">
    <citation type="submission" date="2018-01" db="EMBL/GenBank/DDBJ databases">
        <title>The whole genome sequencing and assembly of Paenibacillus chitinolyticus KCCM 41400 strain.</title>
        <authorList>
            <person name="Kim J.-Y."/>
            <person name="Park M.-K."/>
            <person name="Lee Y.-J."/>
            <person name="Yi H."/>
            <person name="Bahn Y.-S."/>
            <person name="Kim J.F."/>
            <person name="Lee D.-W."/>
        </authorList>
    </citation>
    <scope>NUCLEOTIDE SEQUENCE [LARGE SCALE GENOMIC DNA]</scope>
    <source>
        <strain evidence="9 10">KCCM 41400</strain>
    </source>
</reference>
<evidence type="ECO:0000259" key="7">
    <source>
        <dbReference type="PROSITE" id="PS50850"/>
    </source>
</evidence>
<feature type="transmembrane region" description="Helical" evidence="6">
    <location>
        <begin position="367"/>
        <end position="387"/>
    </location>
</feature>
<dbReference type="SUPFAM" id="SSF103473">
    <property type="entry name" value="MFS general substrate transporter"/>
    <property type="match status" value="1"/>
</dbReference>
<dbReference type="EMBL" id="CP026520">
    <property type="protein sequence ID" value="QAV19001.1"/>
    <property type="molecule type" value="Genomic_DNA"/>
</dbReference>
<feature type="transmembrane region" description="Helical" evidence="6">
    <location>
        <begin position="84"/>
        <end position="102"/>
    </location>
</feature>
<feature type="transmembrane region" description="Helical" evidence="6">
    <location>
        <begin position="303"/>
        <end position="320"/>
    </location>
</feature>
<keyword evidence="3 6" id="KW-0812">Transmembrane</keyword>
<evidence type="ECO:0000313" key="10">
    <source>
        <dbReference type="Proteomes" id="UP000288943"/>
    </source>
</evidence>
<evidence type="ECO:0000256" key="5">
    <source>
        <dbReference type="ARBA" id="ARBA00023136"/>
    </source>
</evidence>
<evidence type="ECO:0000313" key="9">
    <source>
        <dbReference type="EMBL" id="QAV19001.1"/>
    </source>
</evidence>
<feature type="transmembrane region" description="Helical" evidence="6">
    <location>
        <begin position="393"/>
        <end position="415"/>
    </location>
</feature>
<dbReference type="RefSeq" id="WP_042225710.1">
    <property type="nucleotide sequence ID" value="NZ_CP026520.1"/>
</dbReference>
<dbReference type="PANTHER" id="PTHR23520:SF5">
    <property type="entry name" value="TRANSPORTER, PUTATIVE (AFU_ORTHOLOGUE AFUA_3G04000)-RELATED"/>
    <property type="match status" value="1"/>
</dbReference>